<proteinExistence type="inferred from homology"/>
<name>A0ABV8FMX6_9ACTN</name>
<comment type="caution">
    <text evidence="7">The sequence shown here is derived from an EMBL/GenBank/DDBJ whole genome shotgun (WGS) entry which is preliminary data.</text>
</comment>
<dbReference type="Proteomes" id="UP001595847">
    <property type="component" value="Unassembled WGS sequence"/>
</dbReference>
<keyword evidence="3" id="KW-0813">Transport</keyword>
<evidence type="ECO:0000313" key="8">
    <source>
        <dbReference type="Proteomes" id="UP001595847"/>
    </source>
</evidence>
<dbReference type="PROSITE" id="PS51257">
    <property type="entry name" value="PROKAR_LIPOPROTEIN"/>
    <property type="match status" value="1"/>
</dbReference>
<evidence type="ECO:0000256" key="5">
    <source>
        <dbReference type="SAM" id="SignalP"/>
    </source>
</evidence>
<evidence type="ECO:0000259" key="6">
    <source>
        <dbReference type="SMART" id="SM00062"/>
    </source>
</evidence>
<gene>
    <name evidence="7" type="ORF">ACFOVU_15900</name>
</gene>
<evidence type="ECO:0000256" key="2">
    <source>
        <dbReference type="ARBA" id="ARBA00010742"/>
    </source>
</evidence>
<dbReference type="InterPro" id="IPR010067">
    <property type="entry name" value="ABC_SsuA_sub-bd"/>
</dbReference>
<evidence type="ECO:0000256" key="4">
    <source>
        <dbReference type="ARBA" id="ARBA00022729"/>
    </source>
</evidence>
<dbReference type="SUPFAM" id="SSF53850">
    <property type="entry name" value="Periplasmic binding protein-like II"/>
    <property type="match status" value="1"/>
</dbReference>
<dbReference type="PANTHER" id="PTHR30024:SF48">
    <property type="entry name" value="ABC TRANSPORTER SUBSTRATE-BINDING PROTEIN"/>
    <property type="match status" value="1"/>
</dbReference>
<feature type="chain" id="PRO_5047460351" evidence="5">
    <location>
        <begin position="24"/>
        <end position="328"/>
    </location>
</feature>
<dbReference type="EMBL" id="JBHSBH010000010">
    <property type="protein sequence ID" value="MFC3997415.1"/>
    <property type="molecule type" value="Genomic_DNA"/>
</dbReference>
<dbReference type="PANTHER" id="PTHR30024">
    <property type="entry name" value="ALIPHATIC SULFONATES-BINDING PROTEIN-RELATED"/>
    <property type="match status" value="1"/>
</dbReference>
<protein>
    <submittedName>
        <fullName evidence="7">ABC transporter substrate-binding protein</fullName>
    </submittedName>
</protein>
<evidence type="ECO:0000313" key="7">
    <source>
        <dbReference type="EMBL" id="MFC3997415.1"/>
    </source>
</evidence>
<comment type="subcellular location">
    <subcellularLocation>
        <location evidence="1">Periplasm</location>
    </subcellularLocation>
</comment>
<keyword evidence="4 5" id="KW-0732">Signal</keyword>
<accession>A0ABV8FMX6</accession>
<dbReference type="SMART" id="SM00062">
    <property type="entry name" value="PBPb"/>
    <property type="match status" value="1"/>
</dbReference>
<comment type="similarity">
    <text evidence="2">Belongs to the bacterial solute-binding protein SsuA/TauA family.</text>
</comment>
<evidence type="ECO:0000256" key="3">
    <source>
        <dbReference type="ARBA" id="ARBA00022448"/>
    </source>
</evidence>
<feature type="domain" description="Solute-binding protein family 3/N-terminal" evidence="6">
    <location>
        <begin position="40"/>
        <end position="254"/>
    </location>
</feature>
<dbReference type="CDD" id="cd13558">
    <property type="entry name" value="PBP2_SsuA_like_2"/>
    <property type="match status" value="1"/>
</dbReference>
<dbReference type="RefSeq" id="WP_378534364.1">
    <property type="nucleotide sequence ID" value="NZ_JBHSBH010000010.1"/>
</dbReference>
<keyword evidence="8" id="KW-1185">Reference proteome</keyword>
<dbReference type="Gene3D" id="3.40.190.10">
    <property type="entry name" value="Periplasmic binding protein-like II"/>
    <property type="match status" value="2"/>
</dbReference>
<reference evidence="8" key="1">
    <citation type="journal article" date="2019" name="Int. J. Syst. Evol. Microbiol.">
        <title>The Global Catalogue of Microorganisms (GCM) 10K type strain sequencing project: providing services to taxonomists for standard genome sequencing and annotation.</title>
        <authorList>
            <consortium name="The Broad Institute Genomics Platform"/>
            <consortium name="The Broad Institute Genome Sequencing Center for Infectious Disease"/>
            <person name="Wu L."/>
            <person name="Ma J."/>
        </authorList>
    </citation>
    <scope>NUCLEOTIDE SEQUENCE [LARGE SCALE GENOMIC DNA]</scope>
    <source>
        <strain evidence="8">TBRC 1826</strain>
    </source>
</reference>
<dbReference type="Pfam" id="PF09084">
    <property type="entry name" value="NMT1"/>
    <property type="match status" value="1"/>
</dbReference>
<evidence type="ECO:0000256" key="1">
    <source>
        <dbReference type="ARBA" id="ARBA00004418"/>
    </source>
</evidence>
<feature type="signal peptide" evidence="5">
    <location>
        <begin position="1"/>
        <end position="23"/>
    </location>
</feature>
<dbReference type="InterPro" id="IPR001638">
    <property type="entry name" value="Solute-binding_3/MltF_N"/>
</dbReference>
<dbReference type="NCBIfam" id="TIGR01728">
    <property type="entry name" value="SsuA_fam"/>
    <property type="match status" value="1"/>
</dbReference>
<dbReference type="InterPro" id="IPR015168">
    <property type="entry name" value="SsuA/THI5"/>
</dbReference>
<sequence>MTPRVLRSATAALAVLLTAAACGGDDAVRDDGTVDLSQVTLTVGDQLAGAQPLLDAAGELDDVPYTLEWSTFTSGPPLLEAVHANAVDIGQVGNAPPVFAAAAGSEVKIVAAFDSGPDASSIVVPPGSDLTDPADLAGARVAVARGSSAHAQLLEVLSDEDLGFDDLEVEFLQPADALAAFSEGRVDAWAVWDPYVAQAEDRLDAEILVNAEAYGNTFNFQVAADTALEDPAKAAALEDYVERVHRAVVWSGENPDEYAEVWAEHSGLPVEVTRLAAERRSPTPRPIDQDLIDREQTLADSFAEAGEIPTSPNMADFTDDRFDHLVPE</sequence>
<organism evidence="7 8">
    <name type="scientific">Nocardiopsis sediminis</name>
    <dbReference type="NCBI Taxonomy" id="1778267"/>
    <lineage>
        <taxon>Bacteria</taxon>
        <taxon>Bacillati</taxon>
        <taxon>Actinomycetota</taxon>
        <taxon>Actinomycetes</taxon>
        <taxon>Streptosporangiales</taxon>
        <taxon>Nocardiopsidaceae</taxon>
        <taxon>Nocardiopsis</taxon>
    </lineage>
</organism>